<reference evidence="2 3" key="1">
    <citation type="submission" date="2020-08" db="EMBL/GenBank/DDBJ databases">
        <title>Genomic Encyclopedia of Type Strains, Phase III (KMG-III): the genomes of soil and plant-associated and newly described type strains.</title>
        <authorList>
            <person name="Whitman W."/>
        </authorList>
    </citation>
    <scope>NUCLEOTIDE SEQUENCE [LARGE SCALE GENOMIC DNA]</scope>
    <source>
        <strain evidence="2 3">CECT 3146</strain>
    </source>
</reference>
<evidence type="ECO:0000313" key="3">
    <source>
        <dbReference type="Proteomes" id="UP000549009"/>
    </source>
</evidence>
<keyword evidence="1" id="KW-0812">Transmembrane</keyword>
<evidence type="ECO:0000313" key="2">
    <source>
        <dbReference type="EMBL" id="MBB5104411.1"/>
    </source>
</evidence>
<feature type="transmembrane region" description="Helical" evidence="1">
    <location>
        <begin position="438"/>
        <end position="456"/>
    </location>
</feature>
<proteinExistence type="predicted"/>
<protein>
    <recommendedName>
        <fullName evidence="4">NACHT domain-containing protein</fullName>
    </recommendedName>
</protein>
<dbReference type="InterPro" id="IPR027417">
    <property type="entry name" value="P-loop_NTPase"/>
</dbReference>
<dbReference type="AlphaFoldDB" id="A0A7W8EUB8"/>
<feature type="transmembrane region" description="Helical" evidence="1">
    <location>
        <begin position="664"/>
        <end position="686"/>
    </location>
</feature>
<feature type="transmembrane region" description="Helical" evidence="1">
    <location>
        <begin position="476"/>
        <end position="497"/>
    </location>
</feature>
<dbReference type="Proteomes" id="UP000549009">
    <property type="component" value="Unassembled WGS sequence"/>
</dbReference>
<feature type="transmembrane region" description="Helical" evidence="1">
    <location>
        <begin position="43"/>
        <end position="67"/>
    </location>
</feature>
<keyword evidence="3" id="KW-1185">Reference proteome</keyword>
<feature type="transmembrane region" description="Helical" evidence="1">
    <location>
        <begin position="527"/>
        <end position="547"/>
    </location>
</feature>
<dbReference type="OrthoDB" id="419058at2"/>
<comment type="caution">
    <text evidence="2">The sequence shown here is derived from an EMBL/GenBank/DDBJ whole genome shotgun (WGS) entry which is preliminary data.</text>
</comment>
<evidence type="ECO:0008006" key="4">
    <source>
        <dbReference type="Google" id="ProtNLM"/>
    </source>
</evidence>
<gene>
    <name evidence="2" type="ORF">FHS40_003495</name>
</gene>
<sequence length="805" mass="85197">METGRPGPAGVRWMLGGGVVVLVAGCLWAGWSVSRGGLQPQDVSGVLGLPVGILGVLVGAAVSLSALRLQQATDARAVALDGLAATVEEIEVAERAHMLGNGAHLIDLRVEVTPRQGGTEPPGPQRLSDVAAWYCAAPGRLVVTGAPGGGKTVFAVHLVVRLLAARGPADPVPVRLAIGDLPAPRTHRRWWGRWRTVGGFERWLTNSLVKVYRLRERTAADLVARRLVIPVLDGLDEMDTEVEGDAPSRAQQALDELNAYESVDGSAPVVLTCREQRYAELSERYAWLRQSALLRIAGVEADEARRYVESRSDGRGSPLDALLEGAGEAVAQALSSPFYLGLAYAVYGEAGRGQAQPPTDLGTADEVREHLLAHYIPAATRAANAAARQARRRVVATESPWGRQGEYEPARVHQWLHHMAGEEGRLSSLGQALGVTRARVLGGVVMALLVGAALMWGQAVQRLFPARWWDHEHGVVVSVAVAAVVGALAGALFVMAVSDEMAFTPTDEVRGVRASLRSRLGRAAAQWAEIASWTLLLPGMLVLGATSRVAGWLEWAPEHALYGVGAVVGFSCCVGIAASESTVAHKDVPSLLGCLLTPPIGWLLGALTPEAESLPGRVIAYAAIWGFGVLLVGWTGATGFSFAVGFGMYLVAAWPGTAGPGGGFWGGVGAGLIAFYVLGCLFLGAGSAERTWRGVGRVRRVMRLPTWLRMVLIPFILGVVGEELLGLAGVVGVAMVWVAASAALLLAILLVGLVAVCLGRIPLHTDAFTTWAYHAGLLRIVGGDYQFRHSELHAWLVRNPRAPAP</sequence>
<feature type="transmembrane region" description="Helical" evidence="1">
    <location>
        <begin position="734"/>
        <end position="758"/>
    </location>
</feature>
<organism evidence="2 3">
    <name type="scientific">Streptomyces spectabilis</name>
    <dbReference type="NCBI Taxonomy" id="68270"/>
    <lineage>
        <taxon>Bacteria</taxon>
        <taxon>Bacillati</taxon>
        <taxon>Actinomycetota</taxon>
        <taxon>Actinomycetes</taxon>
        <taxon>Kitasatosporales</taxon>
        <taxon>Streptomycetaceae</taxon>
        <taxon>Streptomyces</taxon>
    </lineage>
</organism>
<keyword evidence="1" id="KW-0472">Membrane</keyword>
<feature type="transmembrane region" description="Helical" evidence="1">
    <location>
        <begin position="559"/>
        <end position="578"/>
    </location>
</feature>
<feature type="transmembrane region" description="Helical" evidence="1">
    <location>
        <begin position="12"/>
        <end position="31"/>
    </location>
</feature>
<dbReference type="EMBL" id="JACHJD010000005">
    <property type="protein sequence ID" value="MBB5104411.1"/>
    <property type="molecule type" value="Genomic_DNA"/>
</dbReference>
<dbReference type="Gene3D" id="3.40.50.300">
    <property type="entry name" value="P-loop containing nucleotide triphosphate hydrolases"/>
    <property type="match status" value="1"/>
</dbReference>
<accession>A0A7W8EUB8</accession>
<dbReference type="SUPFAM" id="SSF52540">
    <property type="entry name" value="P-loop containing nucleoside triphosphate hydrolases"/>
    <property type="match status" value="1"/>
</dbReference>
<keyword evidence="1" id="KW-1133">Transmembrane helix</keyword>
<dbReference type="RefSeq" id="WP_150513142.1">
    <property type="nucleotide sequence ID" value="NZ_BMSQ01000001.1"/>
</dbReference>
<evidence type="ECO:0000256" key="1">
    <source>
        <dbReference type="SAM" id="Phobius"/>
    </source>
</evidence>
<dbReference type="PROSITE" id="PS51257">
    <property type="entry name" value="PROKAR_LIPOPROTEIN"/>
    <property type="match status" value="1"/>
</dbReference>
<feature type="transmembrane region" description="Helical" evidence="1">
    <location>
        <begin position="707"/>
        <end position="728"/>
    </location>
</feature>
<name>A0A7W8EUB8_STRST</name>